<accession>A0A8J5IQ77</accession>
<feature type="region of interest" description="Disordered" evidence="3">
    <location>
        <begin position="137"/>
        <end position="174"/>
    </location>
</feature>
<evidence type="ECO:0000256" key="1">
    <source>
        <dbReference type="ARBA" id="ARBA00004123"/>
    </source>
</evidence>
<dbReference type="GO" id="GO:0005634">
    <property type="term" value="C:nucleus"/>
    <property type="evidence" value="ECO:0007669"/>
    <property type="project" value="UniProtKB-SubCell"/>
</dbReference>
<dbReference type="AlphaFoldDB" id="A0A8J5IQ77"/>
<comment type="caution">
    <text evidence="4">The sequence shown here is derived from an EMBL/GenBank/DDBJ whole genome shotgun (WGS) entry which is preliminary data.</text>
</comment>
<dbReference type="InterPro" id="IPR051507">
    <property type="entry name" value="PcG_RING_finger"/>
</dbReference>
<dbReference type="EMBL" id="JAENGY010000310">
    <property type="protein sequence ID" value="KAG6966231.1"/>
    <property type="molecule type" value="Genomic_DNA"/>
</dbReference>
<keyword evidence="2" id="KW-0539">Nucleus</keyword>
<reference evidence="4" key="1">
    <citation type="submission" date="2021-01" db="EMBL/GenBank/DDBJ databases">
        <title>Phytophthora aleatoria, a newly-described species from Pinus radiata is distinct from Phytophthora cactorum isolates based on comparative genomics.</title>
        <authorList>
            <person name="Mcdougal R."/>
            <person name="Panda P."/>
            <person name="Williams N."/>
            <person name="Studholme D.J."/>
        </authorList>
    </citation>
    <scope>NUCLEOTIDE SEQUENCE</scope>
    <source>
        <strain evidence="4">NZFS 4037</strain>
    </source>
</reference>
<dbReference type="Proteomes" id="UP000709295">
    <property type="component" value="Unassembled WGS sequence"/>
</dbReference>
<comment type="subcellular location">
    <subcellularLocation>
        <location evidence="1">Nucleus</location>
    </subcellularLocation>
</comment>
<evidence type="ECO:0000256" key="3">
    <source>
        <dbReference type="SAM" id="MobiDB-lite"/>
    </source>
</evidence>
<evidence type="ECO:0000256" key="2">
    <source>
        <dbReference type="ARBA" id="ARBA00023242"/>
    </source>
</evidence>
<feature type="compositionally biased region" description="Polar residues" evidence="3">
    <location>
        <begin position="147"/>
        <end position="158"/>
    </location>
</feature>
<proteinExistence type="predicted"/>
<organism evidence="4 5">
    <name type="scientific">Phytophthora aleatoria</name>
    <dbReference type="NCBI Taxonomy" id="2496075"/>
    <lineage>
        <taxon>Eukaryota</taxon>
        <taxon>Sar</taxon>
        <taxon>Stramenopiles</taxon>
        <taxon>Oomycota</taxon>
        <taxon>Peronosporomycetes</taxon>
        <taxon>Peronosporales</taxon>
        <taxon>Peronosporaceae</taxon>
        <taxon>Phytophthora</taxon>
    </lineage>
</organism>
<name>A0A8J5IQ77_9STRA</name>
<sequence length="272" mass="30187">MDSKLEFTKVGLRKAIWREGNGIGRADGGSEVGGADGAPWLCAVSRNSARRPHHPGLSSFLYAVVCKSCIYRHFLVKGSCICPKCNKMLSPRPIATLITDQKLQAVVDRIFPEFKEQELVLEKEFYANNNFKFKPETMTEHAGGVNGSSSAPGTPSSRGRSKKPQGIKAGINGGSISSSKQFTIEVYPQHTNANALPELKFPFMQVNGNFKMSELRKLIRKRLKVPDDVQFEMACMGATVGPELSVHFIQRTIWQHQNQKGPLVLHYRHMAS</sequence>
<keyword evidence="5" id="KW-1185">Reference proteome</keyword>
<gene>
    <name evidence="4" type="ORF">JG688_00006852</name>
</gene>
<dbReference type="CDD" id="cd16102">
    <property type="entry name" value="RAWUL_PCGF_like"/>
    <property type="match status" value="1"/>
</dbReference>
<evidence type="ECO:0000313" key="5">
    <source>
        <dbReference type="Proteomes" id="UP000709295"/>
    </source>
</evidence>
<evidence type="ECO:0000313" key="4">
    <source>
        <dbReference type="EMBL" id="KAG6966231.1"/>
    </source>
</evidence>
<dbReference type="PANTHER" id="PTHR45893">
    <property type="entry name" value="POLYCOMB GROUP RING FINGER PROTEIN"/>
    <property type="match status" value="1"/>
</dbReference>
<protein>
    <submittedName>
        <fullName evidence="4">Uncharacterized protein</fullName>
    </submittedName>
</protein>